<evidence type="ECO:0000313" key="1">
    <source>
        <dbReference type="EMBL" id="MBB6058364.1"/>
    </source>
</evidence>
<sequence>MKERPALFFLVRLVTGFQDKDLAKEVLSGAQAAKTFCLQLNKMVAEIGPPLGLGPLAALLRLPELSVENYFQ</sequence>
<evidence type="ECO:0000313" key="2">
    <source>
        <dbReference type="Proteomes" id="UP000532746"/>
    </source>
</evidence>
<comment type="caution">
    <text evidence="1">The sequence shown here is derived from an EMBL/GenBank/DDBJ whole genome shotgun (WGS) entry which is preliminary data.</text>
</comment>
<gene>
    <name evidence="1" type="ORF">HNQ93_001210</name>
</gene>
<dbReference type="EMBL" id="JACHGG010000002">
    <property type="protein sequence ID" value="MBB6058364.1"/>
    <property type="molecule type" value="Genomic_DNA"/>
</dbReference>
<dbReference type="Proteomes" id="UP000532746">
    <property type="component" value="Unassembled WGS sequence"/>
</dbReference>
<keyword evidence="2" id="KW-1185">Reference proteome</keyword>
<reference evidence="1 2" key="1">
    <citation type="submission" date="2020-08" db="EMBL/GenBank/DDBJ databases">
        <title>Genomic Encyclopedia of Type Strains, Phase IV (KMG-IV): sequencing the most valuable type-strain genomes for metagenomic binning, comparative biology and taxonomic classification.</title>
        <authorList>
            <person name="Goeker M."/>
        </authorList>
    </citation>
    <scope>NUCLEOTIDE SEQUENCE [LARGE SCALE GENOMIC DNA]</scope>
    <source>
        <strain evidence="1 2">DSM 26718</strain>
    </source>
</reference>
<protein>
    <submittedName>
        <fullName evidence="1">Uncharacterized protein</fullName>
    </submittedName>
</protein>
<proteinExistence type="predicted"/>
<organism evidence="1 2">
    <name type="scientific">Hymenobacter luteus</name>
    <dbReference type="NCBI Taxonomy" id="1411122"/>
    <lineage>
        <taxon>Bacteria</taxon>
        <taxon>Pseudomonadati</taxon>
        <taxon>Bacteroidota</taxon>
        <taxon>Cytophagia</taxon>
        <taxon>Cytophagales</taxon>
        <taxon>Hymenobacteraceae</taxon>
        <taxon>Hymenobacter</taxon>
    </lineage>
</organism>
<dbReference type="AlphaFoldDB" id="A0A7W9T020"/>
<accession>A0A7W9T020</accession>
<name>A0A7W9T020_9BACT</name>
<dbReference type="RefSeq" id="WP_183403404.1">
    <property type="nucleotide sequence ID" value="NZ_JACHGG010000002.1"/>
</dbReference>